<dbReference type="GO" id="GO:0004850">
    <property type="term" value="F:uridine phosphorylase activity"/>
    <property type="evidence" value="ECO:0007669"/>
    <property type="project" value="TreeGrafter"/>
</dbReference>
<dbReference type="HOGENOM" id="CLU_040695_0_0_1"/>
<evidence type="ECO:0000313" key="3">
    <source>
        <dbReference type="Proteomes" id="UP000053257"/>
    </source>
</evidence>
<keyword evidence="3" id="KW-1185">Reference proteome</keyword>
<dbReference type="GO" id="GO:0005829">
    <property type="term" value="C:cytosol"/>
    <property type="evidence" value="ECO:0007669"/>
    <property type="project" value="TreeGrafter"/>
</dbReference>
<organism evidence="2 3">
    <name type="scientific">Phlebiopsis gigantea (strain 11061_1 CR5-6)</name>
    <name type="common">White-rot fungus</name>
    <name type="synonym">Peniophora gigantea</name>
    <dbReference type="NCBI Taxonomy" id="745531"/>
    <lineage>
        <taxon>Eukaryota</taxon>
        <taxon>Fungi</taxon>
        <taxon>Dikarya</taxon>
        <taxon>Basidiomycota</taxon>
        <taxon>Agaricomycotina</taxon>
        <taxon>Agaricomycetes</taxon>
        <taxon>Polyporales</taxon>
        <taxon>Phanerochaetaceae</taxon>
        <taxon>Phlebiopsis</taxon>
    </lineage>
</organism>
<sequence length="225" mass="23985">MKDLFTDANFPRTADQRVYHVGIRAGEVANRIITVGSPSRAERIATFLDASPKPFRLATERGFLTITGRYGGVPLSIVSIGMGSAMADFFVREVRESLSGDMVVVRLGSCGGLVDVPVGSVVVPKASIAVTRNYDFDFHAAPGAEPPYRFSKPVHADEELRAAVAKTLSDTRPAAVAAGVITDTINASTDSFYSTQGRQTSFPDCNSGVISDLQSLYADAATFEV</sequence>
<dbReference type="AlphaFoldDB" id="A0A0C3PDT9"/>
<proteinExistence type="predicted"/>
<dbReference type="Pfam" id="PF01048">
    <property type="entry name" value="PNP_UDP_1"/>
    <property type="match status" value="1"/>
</dbReference>
<gene>
    <name evidence="2" type="ORF">PHLGIDRAFT_94653</name>
</gene>
<dbReference type="InterPro" id="IPR035994">
    <property type="entry name" value="Nucleoside_phosphorylase_sf"/>
</dbReference>
<dbReference type="SUPFAM" id="SSF53167">
    <property type="entry name" value="Purine and uridine phosphorylases"/>
    <property type="match status" value="1"/>
</dbReference>
<accession>A0A0C3PDT9</accession>
<feature type="domain" description="Nucleoside phosphorylase" evidence="1">
    <location>
        <begin position="31"/>
        <end position="197"/>
    </location>
</feature>
<name>A0A0C3PDT9_PHLG1</name>
<dbReference type="PANTHER" id="PTHR43691">
    <property type="entry name" value="URIDINE PHOSPHORYLASE"/>
    <property type="match status" value="1"/>
</dbReference>
<dbReference type="GO" id="GO:0006218">
    <property type="term" value="P:uridine catabolic process"/>
    <property type="evidence" value="ECO:0007669"/>
    <property type="project" value="TreeGrafter"/>
</dbReference>
<dbReference type="EMBL" id="KN840611">
    <property type="protein sequence ID" value="KIP03523.1"/>
    <property type="molecule type" value="Genomic_DNA"/>
</dbReference>
<dbReference type="STRING" id="745531.A0A0C3PDT9"/>
<dbReference type="OrthoDB" id="416752at2759"/>
<evidence type="ECO:0000259" key="1">
    <source>
        <dbReference type="Pfam" id="PF01048"/>
    </source>
</evidence>
<evidence type="ECO:0000313" key="2">
    <source>
        <dbReference type="EMBL" id="KIP03523.1"/>
    </source>
</evidence>
<reference evidence="2 3" key="1">
    <citation type="journal article" date="2014" name="PLoS Genet.">
        <title>Analysis of the Phlebiopsis gigantea genome, transcriptome and secretome provides insight into its pioneer colonization strategies of wood.</title>
        <authorList>
            <person name="Hori C."/>
            <person name="Ishida T."/>
            <person name="Igarashi K."/>
            <person name="Samejima M."/>
            <person name="Suzuki H."/>
            <person name="Master E."/>
            <person name="Ferreira P."/>
            <person name="Ruiz-Duenas F.J."/>
            <person name="Held B."/>
            <person name="Canessa P."/>
            <person name="Larrondo L.F."/>
            <person name="Schmoll M."/>
            <person name="Druzhinina I.S."/>
            <person name="Kubicek C.P."/>
            <person name="Gaskell J.A."/>
            <person name="Kersten P."/>
            <person name="St John F."/>
            <person name="Glasner J."/>
            <person name="Sabat G."/>
            <person name="Splinter BonDurant S."/>
            <person name="Syed K."/>
            <person name="Yadav J."/>
            <person name="Mgbeahuruike A.C."/>
            <person name="Kovalchuk A."/>
            <person name="Asiegbu F.O."/>
            <person name="Lackner G."/>
            <person name="Hoffmeister D."/>
            <person name="Rencoret J."/>
            <person name="Gutierrez A."/>
            <person name="Sun H."/>
            <person name="Lindquist E."/>
            <person name="Barry K."/>
            <person name="Riley R."/>
            <person name="Grigoriev I.V."/>
            <person name="Henrissat B."/>
            <person name="Kues U."/>
            <person name="Berka R.M."/>
            <person name="Martinez A.T."/>
            <person name="Covert S.F."/>
            <person name="Blanchette R.A."/>
            <person name="Cullen D."/>
        </authorList>
    </citation>
    <scope>NUCLEOTIDE SEQUENCE [LARGE SCALE GENOMIC DNA]</scope>
    <source>
        <strain evidence="2 3">11061_1 CR5-6</strain>
    </source>
</reference>
<dbReference type="Gene3D" id="3.40.50.1580">
    <property type="entry name" value="Nucleoside phosphorylase domain"/>
    <property type="match status" value="1"/>
</dbReference>
<dbReference type="Proteomes" id="UP000053257">
    <property type="component" value="Unassembled WGS sequence"/>
</dbReference>
<dbReference type="PANTHER" id="PTHR43691:SF14">
    <property type="entry name" value="URIDINE PHOSPHORYLASE"/>
    <property type="match status" value="1"/>
</dbReference>
<feature type="non-terminal residue" evidence="2">
    <location>
        <position position="225"/>
    </location>
</feature>
<dbReference type="InterPro" id="IPR000845">
    <property type="entry name" value="Nucleoside_phosphorylase_d"/>
</dbReference>
<protein>
    <recommendedName>
        <fullName evidence="1">Nucleoside phosphorylase domain-containing protein</fullName>
    </recommendedName>
</protein>